<reference evidence="1 2" key="1">
    <citation type="submission" date="2016-03" db="EMBL/GenBank/DDBJ databases">
        <title>Comparative genomics of the ectomycorrhizal sister species Rhizopogon vinicolor and Rhizopogon vesiculosus (Basidiomycota: Boletales) reveals a divergence of the mating type B locus.</title>
        <authorList>
            <person name="Mujic A.B."/>
            <person name="Kuo A."/>
            <person name="Tritt A."/>
            <person name="Lipzen A."/>
            <person name="Chen C."/>
            <person name="Johnson J."/>
            <person name="Sharma A."/>
            <person name="Barry K."/>
            <person name="Grigoriev I.V."/>
            <person name="Spatafora J.W."/>
        </authorList>
    </citation>
    <scope>NUCLEOTIDE SEQUENCE [LARGE SCALE GENOMIC DNA]</scope>
    <source>
        <strain evidence="1 2">AM-OR11-056</strain>
    </source>
</reference>
<evidence type="ECO:0000313" key="1">
    <source>
        <dbReference type="EMBL" id="OJA10349.1"/>
    </source>
</evidence>
<evidence type="ECO:0000313" key="2">
    <source>
        <dbReference type="Proteomes" id="UP000183567"/>
    </source>
</evidence>
<organism evidence="1 2">
    <name type="scientific">Rhizopogon vesiculosus</name>
    <dbReference type="NCBI Taxonomy" id="180088"/>
    <lineage>
        <taxon>Eukaryota</taxon>
        <taxon>Fungi</taxon>
        <taxon>Dikarya</taxon>
        <taxon>Basidiomycota</taxon>
        <taxon>Agaricomycotina</taxon>
        <taxon>Agaricomycetes</taxon>
        <taxon>Agaricomycetidae</taxon>
        <taxon>Boletales</taxon>
        <taxon>Suillineae</taxon>
        <taxon>Rhizopogonaceae</taxon>
        <taxon>Rhizopogon</taxon>
    </lineage>
</organism>
<dbReference type="OrthoDB" id="2669319at2759"/>
<proteinExistence type="predicted"/>
<gene>
    <name evidence="1" type="ORF">AZE42_11948</name>
</gene>
<protein>
    <submittedName>
        <fullName evidence="1">Uncharacterized protein</fullName>
    </submittedName>
</protein>
<dbReference type="AlphaFoldDB" id="A0A1J8PN63"/>
<keyword evidence="2" id="KW-1185">Reference proteome</keyword>
<sequence>MNSTQVSSAFPFFAQTNPNFAYLTPAKSWRSSMNSTHTQHIQTRDFYLDTFFNPVWMSGKNVFSFNADGTVNSPRTTPSPLELSRISGKATSAHKTYAAAAKSILSQGWSLSRGEMSPLLNATKAKEVPVREVGDDDLVYTWPPNSSAYQREVGEGSSADTAECAEESVPTTVLYAASPTVSESTGGSSPMVATPTQCDNRVYVHHGSPQESEEGVLEKITGLKRLRCKAPPPLCLGGINQADGGIGCILLDRDGERTARETQVMASIPPIVHKFDPVFP</sequence>
<dbReference type="Proteomes" id="UP000183567">
    <property type="component" value="Unassembled WGS sequence"/>
</dbReference>
<accession>A0A1J8PN63</accession>
<dbReference type="EMBL" id="LVVM01005521">
    <property type="protein sequence ID" value="OJA10349.1"/>
    <property type="molecule type" value="Genomic_DNA"/>
</dbReference>
<comment type="caution">
    <text evidence="1">The sequence shown here is derived from an EMBL/GenBank/DDBJ whole genome shotgun (WGS) entry which is preliminary data.</text>
</comment>
<name>A0A1J8PN63_9AGAM</name>